<comment type="caution">
    <text evidence="1">The sequence shown here is derived from an EMBL/GenBank/DDBJ whole genome shotgun (WGS) entry which is preliminary data.</text>
</comment>
<accession>A0AAV4BGH8</accession>
<dbReference type="InterPro" id="IPR042307">
    <property type="entry name" value="Reeler_sf"/>
</dbReference>
<keyword evidence="2" id="KW-1185">Reference proteome</keyword>
<evidence type="ECO:0000313" key="1">
    <source>
        <dbReference type="EMBL" id="GFO18258.1"/>
    </source>
</evidence>
<dbReference type="EMBL" id="BLXT01004946">
    <property type="protein sequence ID" value="GFO18258.1"/>
    <property type="molecule type" value="Genomic_DNA"/>
</dbReference>
<dbReference type="AlphaFoldDB" id="A0AAV4BGH8"/>
<proteinExistence type="predicted"/>
<reference evidence="1 2" key="1">
    <citation type="journal article" date="2021" name="Elife">
        <title>Chloroplast acquisition without the gene transfer in kleptoplastic sea slugs, Plakobranchus ocellatus.</title>
        <authorList>
            <person name="Maeda T."/>
            <person name="Takahashi S."/>
            <person name="Yoshida T."/>
            <person name="Shimamura S."/>
            <person name="Takaki Y."/>
            <person name="Nagai Y."/>
            <person name="Toyoda A."/>
            <person name="Suzuki Y."/>
            <person name="Arimoto A."/>
            <person name="Ishii H."/>
            <person name="Satoh N."/>
            <person name="Nishiyama T."/>
            <person name="Hasebe M."/>
            <person name="Maruyama T."/>
            <person name="Minagawa J."/>
            <person name="Obokata J."/>
            <person name="Shigenobu S."/>
        </authorList>
    </citation>
    <scope>NUCLEOTIDE SEQUENCE [LARGE SCALE GENOMIC DNA]</scope>
</reference>
<dbReference type="Gene3D" id="2.60.40.4060">
    <property type="entry name" value="Reeler domain"/>
    <property type="match status" value="2"/>
</dbReference>
<dbReference type="Proteomes" id="UP000735302">
    <property type="component" value="Unassembled WGS sequence"/>
</dbReference>
<evidence type="ECO:0000313" key="2">
    <source>
        <dbReference type="Proteomes" id="UP000735302"/>
    </source>
</evidence>
<protein>
    <submittedName>
        <fullName evidence="1">Uncharacterized protein</fullName>
    </submittedName>
</protein>
<sequence>MFFYSTVEVSSRAGFVETRFTLATTGNCGVGSVLFSPDKFQLMRSQNPDCPDLILIAKSKSGTMMNSVDLTWIPPLCGCVQFRALVFVDGKTFVRDWAGVSNGNLTTTVCVHLQTSQLEPLTKRKKRIRDLYGEALCQVRNRYSSMEIIQNESFRKRHDLLPEFMDSEAIVAALERRRAEADHCCKMDDLIYRSECLDNVMKSRVDELCSKGLPDIPFTTLRKRHMIDRKEFCCTKYNPSGCVQHFQRLPYFSPGATQLDFSMNELDPINDLADWATLEKDQDVLQMLTVLKFGVEMEPKEIIMEYEKIIPGIPLKQIFAEERLGPSSKKMLFFSDHCFDELKPHSQIIKHSDQSSKRNFRLDVKPKRRLNHTRQSYSVEIRSIRSLSEFKIILAAHTLDNCGIGTFKFQERDYKAQTGSASHCPQLSLTSRFGSRQKTPALTWTPPFCGCVHFRVLVFEEGYAGKLSGNLTKTACISLEVSLPDLANMRGRGEGN</sequence>
<gene>
    <name evidence="1" type="ORF">PoB_004476300</name>
</gene>
<organism evidence="1 2">
    <name type="scientific">Plakobranchus ocellatus</name>
    <dbReference type="NCBI Taxonomy" id="259542"/>
    <lineage>
        <taxon>Eukaryota</taxon>
        <taxon>Metazoa</taxon>
        <taxon>Spiralia</taxon>
        <taxon>Lophotrochozoa</taxon>
        <taxon>Mollusca</taxon>
        <taxon>Gastropoda</taxon>
        <taxon>Heterobranchia</taxon>
        <taxon>Euthyneura</taxon>
        <taxon>Panpulmonata</taxon>
        <taxon>Sacoglossa</taxon>
        <taxon>Placobranchoidea</taxon>
        <taxon>Plakobranchidae</taxon>
        <taxon>Plakobranchus</taxon>
    </lineage>
</organism>
<name>A0AAV4BGH8_9GAST</name>